<keyword evidence="3" id="KW-1185">Reference proteome</keyword>
<gene>
    <name evidence="2" type="ORF">GCM10022226_18160</name>
</gene>
<reference evidence="3" key="1">
    <citation type="journal article" date="2019" name="Int. J. Syst. Evol. Microbiol.">
        <title>The Global Catalogue of Microorganisms (GCM) 10K type strain sequencing project: providing services to taxonomists for standard genome sequencing and annotation.</title>
        <authorList>
            <consortium name="The Broad Institute Genomics Platform"/>
            <consortium name="The Broad Institute Genome Sequencing Center for Infectious Disease"/>
            <person name="Wu L."/>
            <person name="Ma J."/>
        </authorList>
    </citation>
    <scope>NUCLEOTIDE SEQUENCE [LARGE SCALE GENOMIC DNA]</scope>
    <source>
        <strain evidence="3">JCM 16908</strain>
    </source>
</reference>
<evidence type="ECO:0000313" key="3">
    <source>
        <dbReference type="Proteomes" id="UP001500888"/>
    </source>
</evidence>
<dbReference type="RefSeq" id="WP_344936653.1">
    <property type="nucleotide sequence ID" value="NZ_BAAAZR010000002.1"/>
</dbReference>
<organism evidence="2 3">
    <name type="scientific">Sphaerisporangium flaviroseum</name>
    <dbReference type="NCBI Taxonomy" id="509199"/>
    <lineage>
        <taxon>Bacteria</taxon>
        <taxon>Bacillati</taxon>
        <taxon>Actinomycetota</taxon>
        <taxon>Actinomycetes</taxon>
        <taxon>Streptosporangiales</taxon>
        <taxon>Streptosporangiaceae</taxon>
        <taxon>Sphaerisporangium</taxon>
    </lineage>
</organism>
<evidence type="ECO:0008006" key="4">
    <source>
        <dbReference type="Google" id="ProtNLM"/>
    </source>
</evidence>
<proteinExistence type="predicted"/>
<dbReference type="EMBL" id="BAAAZR010000002">
    <property type="protein sequence ID" value="GAA3799134.1"/>
    <property type="molecule type" value="Genomic_DNA"/>
</dbReference>
<protein>
    <recommendedName>
        <fullName evidence="4">DUF3188 domain-containing protein</fullName>
    </recommendedName>
</protein>
<keyword evidence="1" id="KW-0812">Transmembrane</keyword>
<accession>A0ABP7HM09</accession>
<keyword evidence="1" id="KW-0472">Membrane</keyword>
<sequence>MKNWLLIAGGALLVLMGAVWALQGLGYVGGSFMSGAKEWFVIGLVAVIAGLALGVPALRRQLRASKRHN</sequence>
<name>A0ABP7HM09_9ACTN</name>
<feature type="transmembrane region" description="Helical" evidence="1">
    <location>
        <begin position="40"/>
        <end position="58"/>
    </location>
</feature>
<keyword evidence="1" id="KW-1133">Transmembrane helix</keyword>
<evidence type="ECO:0000313" key="2">
    <source>
        <dbReference type="EMBL" id="GAA3799134.1"/>
    </source>
</evidence>
<evidence type="ECO:0000256" key="1">
    <source>
        <dbReference type="SAM" id="Phobius"/>
    </source>
</evidence>
<dbReference type="Proteomes" id="UP001500888">
    <property type="component" value="Unassembled WGS sequence"/>
</dbReference>
<comment type="caution">
    <text evidence="2">The sequence shown here is derived from an EMBL/GenBank/DDBJ whole genome shotgun (WGS) entry which is preliminary data.</text>
</comment>